<evidence type="ECO:0000259" key="2">
    <source>
        <dbReference type="Pfam" id="PF13850"/>
    </source>
</evidence>
<dbReference type="OrthoDB" id="5541786at2759"/>
<dbReference type="PANTHER" id="PTHR10984">
    <property type="entry name" value="ENDOPLASMIC RETICULUM-GOLGI INTERMEDIATE COMPARTMENT PROTEIN"/>
    <property type="match status" value="1"/>
</dbReference>
<gene>
    <name evidence="3" type="ORF">OSB1V03_LOCUS1429</name>
</gene>
<dbReference type="GO" id="GO:0006890">
    <property type="term" value="P:retrograde vesicle-mediated transport, Golgi to endoplasmic reticulum"/>
    <property type="evidence" value="ECO:0007669"/>
    <property type="project" value="TreeGrafter"/>
</dbReference>
<reference evidence="3" key="1">
    <citation type="submission" date="2020-11" db="EMBL/GenBank/DDBJ databases">
        <authorList>
            <person name="Tran Van P."/>
        </authorList>
    </citation>
    <scope>NUCLEOTIDE SEQUENCE</scope>
</reference>
<dbReference type="AlphaFoldDB" id="A0A7R9PU41"/>
<dbReference type="GO" id="GO:0006888">
    <property type="term" value="P:endoplasmic reticulum to Golgi vesicle-mediated transport"/>
    <property type="evidence" value="ECO:0007669"/>
    <property type="project" value="TreeGrafter"/>
</dbReference>
<accession>A0A7R9PU41</accession>
<dbReference type="GO" id="GO:0005783">
    <property type="term" value="C:endoplasmic reticulum"/>
    <property type="evidence" value="ECO:0007669"/>
    <property type="project" value="TreeGrafter"/>
</dbReference>
<keyword evidence="1" id="KW-0812">Transmembrane</keyword>
<dbReference type="Proteomes" id="UP000759131">
    <property type="component" value="Unassembled WGS sequence"/>
</dbReference>
<feature type="transmembrane region" description="Helical" evidence="1">
    <location>
        <begin position="39"/>
        <end position="57"/>
    </location>
</feature>
<dbReference type="GO" id="GO:0030134">
    <property type="term" value="C:COPII-coated ER to Golgi transport vesicle"/>
    <property type="evidence" value="ECO:0007669"/>
    <property type="project" value="TreeGrafter"/>
</dbReference>
<proteinExistence type="predicted"/>
<dbReference type="Pfam" id="PF13850">
    <property type="entry name" value="ERGIC_N"/>
    <property type="match status" value="1"/>
</dbReference>
<dbReference type="EMBL" id="OC854983">
    <property type="protein sequence ID" value="CAD7620949.1"/>
    <property type="molecule type" value="Genomic_DNA"/>
</dbReference>
<protein>
    <recommendedName>
        <fullName evidence="2">Endoplasmic reticulum vesicle transporter N-terminal domain-containing protein</fullName>
    </recommendedName>
</protein>
<dbReference type="InterPro" id="IPR045888">
    <property type="entry name" value="Erv"/>
</dbReference>
<dbReference type="EMBL" id="CAJPIZ010000408">
    <property type="protein sequence ID" value="CAG2101379.1"/>
    <property type="molecule type" value="Genomic_DNA"/>
</dbReference>
<keyword evidence="4" id="KW-1185">Reference proteome</keyword>
<organism evidence="3">
    <name type="scientific">Medioppia subpectinata</name>
    <dbReference type="NCBI Taxonomy" id="1979941"/>
    <lineage>
        <taxon>Eukaryota</taxon>
        <taxon>Metazoa</taxon>
        <taxon>Ecdysozoa</taxon>
        <taxon>Arthropoda</taxon>
        <taxon>Chelicerata</taxon>
        <taxon>Arachnida</taxon>
        <taxon>Acari</taxon>
        <taxon>Acariformes</taxon>
        <taxon>Sarcoptiformes</taxon>
        <taxon>Oribatida</taxon>
        <taxon>Brachypylina</taxon>
        <taxon>Oppioidea</taxon>
        <taxon>Oppiidae</taxon>
        <taxon>Medioppia</taxon>
    </lineage>
</organism>
<evidence type="ECO:0000313" key="4">
    <source>
        <dbReference type="Proteomes" id="UP000759131"/>
    </source>
</evidence>
<evidence type="ECO:0000256" key="1">
    <source>
        <dbReference type="SAM" id="Phobius"/>
    </source>
</evidence>
<feature type="non-terminal residue" evidence="3">
    <location>
        <position position="146"/>
    </location>
</feature>
<dbReference type="PANTHER" id="PTHR10984:SF30">
    <property type="entry name" value="ENDOPLASMIC RETICULUM-GOLGI INTERMEDIATE COMPARTMENT PROTEIN 2"/>
    <property type="match status" value="1"/>
</dbReference>
<evidence type="ECO:0000313" key="3">
    <source>
        <dbReference type="EMBL" id="CAD7620949.1"/>
    </source>
</evidence>
<feature type="domain" description="Endoplasmic reticulum vesicle transporter N-terminal" evidence="2">
    <location>
        <begin position="16"/>
        <end position="101"/>
    </location>
</feature>
<dbReference type="InterPro" id="IPR039542">
    <property type="entry name" value="Erv_N"/>
</dbReference>
<sequence>MPLFRRLVANPRAIADIDVFTKVDHNFTKTTATGGTVSVLSYILIGILVMFETSVYLKSRIKFLYTVDTDFDSKLQLNIDITVAMNCESIGADIMDSTNTNNAYTYGRLVEEPTYFELSPGQSTQWEIIRSVNNYLRNEHHTLQEV</sequence>
<keyword evidence="1" id="KW-0472">Membrane</keyword>
<dbReference type="GO" id="GO:0016020">
    <property type="term" value="C:membrane"/>
    <property type="evidence" value="ECO:0007669"/>
    <property type="project" value="TreeGrafter"/>
</dbReference>
<name>A0A7R9PU41_9ACAR</name>
<keyword evidence="1" id="KW-1133">Transmembrane helix</keyword>